<gene>
    <name evidence="2" type="ORF">TsFJ059_009122</name>
</gene>
<protein>
    <recommendedName>
        <fullName evidence="1">Alpha/beta hydrolase domain-containing protein</fullName>
    </recommendedName>
</protein>
<dbReference type="Proteomes" id="UP000826573">
    <property type="component" value="Unassembled WGS sequence"/>
</dbReference>
<dbReference type="Pfam" id="PF20091">
    <property type="entry name" value="Abhydrolase_10"/>
    <property type="match status" value="2"/>
</dbReference>
<proteinExistence type="predicted"/>
<dbReference type="AlphaFoldDB" id="A0A9P8HCB3"/>
<feature type="domain" description="Alpha/beta hydrolase" evidence="1">
    <location>
        <begin position="162"/>
        <end position="337"/>
    </location>
</feature>
<sequence length="523" mass="57138">MLITFEVFRGGEHDWQLHLNALTSTLSQLTTQDIFAPGHSCDDSQRDQMHSHLNFTENKDRDGLQFLITAALWFDILSCVSTGKVPALPYNQWLSIPGLDTASVMGCQNWIMALIGDLANLKQWKDNSIQTGLLSTRDLAVKGQRIESALENGIKQLDINEKGLTDKEMNVFTASYKTRLLVRRPIDHKKFNGDVLVEWINVSGGFDVTSTDLPGVYEAGYIWASIDAQATGIEGGATNPQGLIQWDPVRYGTLNIPDDAISYDIVSQAASVLRNGNVTGGQIPEHVILVGASQSGFRVLGYTNGVQPLNGSYDAIIPAICAGASSDFSPVPAHPTPGQSPNTHMFREWEVTGASHANLGDLIWLAPQREVDGMPGPLPDTTNISTVNWQPTLDAIYRHVSLWMRDPTYDPPTFPYMEVATNSSGVMDYIRDVDGNTKGGIRLPELAVPVAGYNGINNGLSGNTYPFSDSKLKALYPTHQEYVAKVKAAAYASLHEKVILEYQVKNYTRAAEVANVPPQCTGS</sequence>
<comment type="caution">
    <text evidence="2">The sequence shown here is derived from an EMBL/GenBank/DDBJ whole genome shotgun (WGS) entry which is preliminary data.</text>
</comment>
<evidence type="ECO:0000313" key="2">
    <source>
        <dbReference type="EMBL" id="KAH0525700.1"/>
    </source>
</evidence>
<name>A0A9P8HCB3_9HYPO</name>
<feature type="domain" description="Alpha/beta hydrolase" evidence="1">
    <location>
        <begin position="338"/>
        <end position="507"/>
    </location>
</feature>
<organism evidence="2 3">
    <name type="scientific">Trichoderma semiorbis</name>
    <dbReference type="NCBI Taxonomy" id="1491008"/>
    <lineage>
        <taxon>Eukaryota</taxon>
        <taxon>Fungi</taxon>
        <taxon>Dikarya</taxon>
        <taxon>Ascomycota</taxon>
        <taxon>Pezizomycotina</taxon>
        <taxon>Sordariomycetes</taxon>
        <taxon>Hypocreomycetidae</taxon>
        <taxon>Hypocreales</taxon>
        <taxon>Hypocreaceae</taxon>
        <taxon>Trichoderma</taxon>
    </lineage>
</organism>
<evidence type="ECO:0000313" key="3">
    <source>
        <dbReference type="Proteomes" id="UP000826573"/>
    </source>
</evidence>
<accession>A0A9P8HCB3</accession>
<dbReference type="InterPro" id="IPR045394">
    <property type="entry name" value="Abhydrolase_dom"/>
</dbReference>
<reference evidence="2 3" key="1">
    <citation type="submission" date="2021-08" db="EMBL/GenBank/DDBJ databases">
        <title>The highly contiguous genome resource for Trichoderma semiorbis FJ059, a fungal antagonistic to plant pathogens.</title>
        <authorList>
            <person name="Liu T."/>
        </authorList>
    </citation>
    <scope>NUCLEOTIDE SEQUENCE [LARGE SCALE GENOMIC DNA]</scope>
    <source>
        <strain evidence="2 3">FJ059</strain>
    </source>
</reference>
<dbReference type="EMBL" id="JAIMJC010000004">
    <property type="protein sequence ID" value="KAH0525700.1"/>
    <property type="molecule type" value="Genomic_DNA"/>
</dbReference>
<evidence type="ECO:0000259" key="1">
    <source>
        <dbReference type="Pfam" id="PF20091"/>
    </source>
</evidence>
<keyword evidence="3" id="KW-1185">Reference proteome</keyword>